<gene>
    <name evidence="1" type="ORF">LMG28688_02185</name>
</gene>
<proteinExistence type="predicted"/>
<evidence type="ECO:0008006" key="3">
    <source>
        <dbReference type="Google" id="ProtNLM"/>
    </source>
</evidence>
<protein>
    <recommendedName>
        <fullName evidence="3">DUF2783 domain-containing protein</fullName>
    </recommendedName>
</protein>
<accession>A0A6J5FXG2</accession>
<dbReference type="AlphaFoldDB" id="A0A6J5FXG2"/>
<keyword evidence="2" id="KW-1185">Reference proteome</keyword>
<evidence type="ECO:0000313" key="2">
    <source>
        <dbReference type="Proteomes" id="UP000494119"/>
    </source>
</evidence>
<organism evidence="1 2">
    <name type="scientific">Paraburkholderia caffeinitolerans</name>
    <dbReference type="NCBI Taxonomy" id="1723730"/>
    <lineage>
        <taxon>Bacteria</taxon>
        <taxon>Pseudomonadati</taxon>
        <taxon>Pseudomonadota</taxon>
        <taxon>Betaproteobacteria</taxon>
        <taxon>Burkholderiales</taxon>
        <taxon>Burkholderiaceae</taxon>
        <taxon>Paraburkholderia</taxon>
    </lineage>
</organism>
<reference evidence="1 2" key="1">
    <citation type="submission" date="2020-04" db="EMBL/GenBank/DDBJ databases">
        <authorList>
            <person name="De Canck E."/>
        </authorList>
    </citation>
    <scope>NUCLEOTIDE SEQUENCE [LARGE SCALE GENOMIC DNA]</scope>
    <source>
        <strain evidence="1 2">LMG 28688</strain>
    </source>
</reference>
<name>A0A6J5FXG2_9BURK</name>
<dbReference type="RefSeq" id="WP_175195197.1">
    <property type="nucleotide sequence ID" value="NZ_CADIKL010000008.1"/>
</dbReference>
<sequence length="63" mass="7027">MTDSDLDIVYTRLCKTMTELGQPDTLLFLARFAMLAIDKIDDPTVALNLIDDASEGMTESMQQ</sequence>
<dbReference type="EMBL" id="CADIKL010000008">
    <property type="protein sequence ID" value="CAB3786019.1"/>
    <property type="molecule type" value="Genomic_DNA"/>
</dbReference>
<dbReference type="Proteomes" id="UP000494119">
    <property type="component" value="Unassembled WGS sequence"/>
</dbReference>
<evidence type="ECO:0000313" key="1">
    <source>
        <dbReference type="EMBL" id="CAB3786019.1"/>
    </source>
</evidence>